<accession>A0ABV6JDJ2</accession>
<dbReference type="EMBL" id="JBHLVF010000037">
    <property type="protein sequence ID" value="MFC0393981.1"/>
    <property type="molecule type" value="Genomic_DNA"/>
</dbReference>
<gene>
    <name evidence="1" type="ORF">ACFFJ8_21735</name>
</gene>
<organism evidence="1 2">
    <name type="scientific">Paenibacillus mendelii</name>
    <dbReference type="NCBI Taxonomy" id="206163"/>
    <lineage>
        <taxon>Bacteria</taxon>
        <taxon>Bacillati</taxon>
        <taxon>Bacillota</taxon>
        <taxon>Bacilli</taxon>
        <taxon>Bacillales</taxon>
        <taxon>Paenibacillaceae</taxon>
        <taxon>Paenibacillus</taxon>
    </lineage>
</organism>
<proteinExistence type="predicted"/>
<comment type="caution">
    <text evidence="1">The sequence shown here is derived from an EMBL/GenBank/DDBJ whole genome shotgun (WGS) entry which is preliminary data.</text>
</comment>
<keyword evidence="2" id="KW-1185">Reference proteome</keyword>
<protein>
    <submittedName>
        <fullName evidence="1">Uncharacterized protein</fullName>
    </submittedName>
</protein>
<dbReference type="RefSeq" id="WP_204822041.1">
    <property type="nucleotide sequence ID" value="NZ_JANHOF010000023.1"/>
</dbReference>
<name>A0ABV6JDJ2_9BACL</name>
<dbReference type="Proteomes" id="UP001589818">
    <property type="component" value="Unassembled WGS sequence"/>
</dbReference>
<evidence type="ECO:0000313" key="1">
    <source>
        <dbReference type="EMBL" id="MFC0393981.1"/>
    </source>
</evidence>
<sequence>MSEFSESFHLKTLDQTKAVTLLRDSEMTGYVYGEKQGWVTFVVDYRGANVDEIISELNPGILVHYVYLEDHMWTLKIYNKDELVFDYEADWAGEDLVIEKKLFDLEFLEELVLQQGNSIVGLEQIFDFKDSKINFENQPAYLIAQRMGLTNYEWVSSDILSEFDHNQLEEMEIIFVESE</sequence>
<reference evidence="1 2" key="1">
    <citation type="submission" date="2024-09" db="EMBL/GenBank/DDBJ databases">
        <authorList>
            <person name="Sun Q."/>
            <person name="Mori K."/>
        </authorList>
    </citation>
    <scope>NUCLEOTIDE SEQUENCE [LARGE SCALE GENOMIC DNA]</scope>
    <source>
        <strain evidence="1 2">CCM 4839</strain>
    </source>
</reference>
<evidence type="ECO:0000313" key="2">
    <source>
        <dbReference type="Proteomes" id="UP001589818"/>
    </source>
</evidence>